<dbReference type="OrthoDB" id="2376202at2"/>
<keyword evidence="1" id="KW-0472">Membrane</keyword>
<keyword evidence="1" id="KW-1133">Transmembrane helix</keyword>
<dbReference type="Proteomes" id="UP000192756">
    <property type="component" value="Unassembled WGS sequence"/>
</dbReference>
<organism evidence="2 3">
    <name type="scientific">Pedobacter africanus</name>
    <dbReference type="NCBI Taxonomy" id="151894"/>
    <lineage>
        <taxon>Bacteria</taxon>
        <taxon>Pseudomonadati</taxon>
        <taxon>Bacteroidota</taxon>
        <taxon>Sphingobacteriia</taxon>
        <taxon>Sphingobacteriales</taxon>
        <taxon>Sphingobacteriaceae</taxon>
        <taxon>Pedobacter</taxon>
    </lineage>
</organism>
<dbReference type="EMBL" id="FWXT01000001">
    <property type="protein sequence ID" value="SMC72503.1"/>
    <property type="molecule type" value="Genomic_DNA"/>
</dbReference>
<evidence type="ECO:0000256" key="1">
    <source>
        <dbReference type="SAM" id="Phobius"/>
    </source>
</evidence>
<feature type="transmembrane region" description="Helical" evidence="1">
    <location>
        <begin position="97"/>
        <end position="115"/>
    </location>
</feature>
<protein>
    <recommendedName>
        <fullName evidence="4">Signal peptidase I</fullName>
    </recommendedName>
</protein>
<evidence type="ECO:0000313" key="3">
    <source>
        <dbReference type="Proteomes" id="UP000192756"/>
    </source>
</evidence>
<name>A0A1W2BHT4_9SPHI</name>
<dbReference type="RefSeq" id="WP_084238729.1">
    <property type="nucleotide sequence ID" value="NZ_FWXT01000001.1"/>
</dbReference>
<feature type="transmembrane region" description="Helical" evidence="1">
    <location>
        <begin position="45"/>
        <end position="61"/>
    </location>
</feature>
<keyword evidence="1" id="KW-0812">Transmembrane</keyword>
<dbReference type="InterPro" id="IPR043739">
    <property type="entry name" value="DUF5684"/>
</dbReference>
<dbReference type="AlphaFoldDB" id="A0A1W2BHT4"/>
<sequence length="161" mass="17364">MDYNSEYAAAGAGIGAGMVIFYLAILVLVYAGLWKIFVKAGKPGWAAIIPIYNLIVLIEIVGKPMIWILWLLIPCVNIVFAVWLYNLLSKSFGKTEGYTVGMILLPFVFIPMLGFGDAKYLGPSAAEAQAGFAGGNNPFGVNNPFNNTNDPFNQPPTTPNA</sequence>
<feature type="transmembrane region" description="Helical" evidence="1">
    <location>
        <begin position="67"/>
        <end position="85"/>
    </location>
</feature>
<accession>A0A1W2BHT4</accession>
<dbReference type="Pfam" id="PF18936">
    <property type="entry name" value="DUF5684"/>
    <property type="match status" value="1"/>
</dbReference>
<keyword evidence="3" id="KW-1185">Reference proteome</keyword>
<proteinExistence type="predicted"/>
<gene>
    <name evidence="2" type="ORF">SAMN04488524_2370</name>
</gene>
<evidence type="ECO:0000313" key="2">
    <source>
        <dbReference type="EMBL" id="SMC72503.1"/>
    </source>
</evidence>
<evidence type="ECO:0008006" key="4">
    <source>
        <dbReference type="Google" id="ProtNLM"/>
    </source>
</evidence>
<dbReference type="STRING" id="151894.SAMN04488524_2370"/>
<feature type="transmembrane region" description="Helical" evidence="1">
    <location>
        <begin position="12"/>
        <end position="33"/>
    </location>
</feature>
<reference evidence="3" key="1">
    <citation type="submission" date="2017-04" db="EMBL/GenBank/DDBJ databases">
        <authorList>
            <person name="Varghese N."/>
            <person name="Submissions S."/>
        </authorList>
    </citation>
    <scope>NUCLEOTIDE SEQUENCE [LARGE SCALE GENOMIC DNA]</scope>
    <source>
        <strain evidence="3">DSM 12126</strain>
    </source>
</reference>